<protein>
    <submittedName>
        <fullName evidence="4">HTH-type transcriptional repressor</fullName>
    </submittedName>
</protein>
<dbReference type="PANTHER" id="PTHR30328">
    <property type="entry name" value="TRANSCRIPTIONAL REPRESSOR"/>
    <property type="match status" value="1"/>
</dbReference>
<evidence type="ECO:0000256" key="2">
    <source>
        <dbReference type="PROSITE-ProRule" id="PRU00335"/>
    </source>
</evidence>
<evidence type="ECO:0000313" key="4">
    <source>
        <dbReference type="EMBL" id="GII59612.1"/>
    </source>
</evidence>
<dbReference type="InterPro" id="IPR009057">
    <property type="entry name" value="Homeodomain-like_sf"/>
</dbReference>
<dbReference type="PROSITE" id="PS50977">
    <property type="entry name" value="HTH_TETR_2"/>
    <property type="match status" value="1"/>
</dbReference>
<dbReference type="GO" id="GO:0003677">
    <property type="term" value="F:DNA binding"/>
    <property type="evidence" value="ECO:0007669"/>
    <property type="project" value="UniProtKB-UniRule"/>
</dbReference>
<dbReference type="Pfam" id="PF17926">
    <property type="entry name" value="TetR_C_21"/>
    <property type="match status" value="1"/>
</dbReference>
<dbReference type="EMBL" id="BOOR01000090">
    <property type="protein sequence ID" value="GII59612.1"/>
    <property type="molecule type" value="Genomic_DNA"/>
</dbReference>
<feature type="domain" description="HTH tetR-type" evidence="3">
    <location>
        <begin position="7"/>
        <end position="67"/>
    </location>
</feature>
<dbReference type="Proteomes" id="UP000605992">
    <property type="component" value="Unassembled WGS sequence"/>
</dbReference>
<dbReference type="SUPFAM" id="SSF48498">
    <property type="entry name" value="Tetracyclin repressor-like, C-terminal domain"/>
    <property type="match status" value="1"/>
</dbReference>
<keyword evidence="1 2" id="KW-0238">DNA-binding</keyword>
<dbReference type="InterPro" id="IPR050109">
    <property type="entry name" value="HTH-type_TetR-like_transc_reg"/>
</dbReference>
<reference evidence="4" key="1">
    <citation type="submission" date="2021-01" db="EMBL/GenBank/DDBJ databases">
        <title>Whole genome shotgun sequence of Planotetraspora thailandica NBRC 104271.</title>
        <authorList>
            <person name="Komaki H."/>
            <person name="Tamura T."/>
        </authorList>
    </citation>
    <scope>NUCLEOTIDE SEQUENCE</scope>
    <source>
        <strain evidence="4">NBRC 104271</strain>
    </source>
</reference>
<comment type="caution">
    <text evidence="4">The sequence shown here is derived from an EMBL/GenBank/DDBJ whole genome shotgun (WGS) entry which is preliminary data.</text>
</comment>
<dbReference type="PANTHER" id="PTHR30328:SF54">
    <property type="entry name" value="HTH-TYPE TRANSCRIPTIONAL REPRESSOR SCO4008"/>
    <property type="match status" value="1"/>
</dbReference>
<name>A0A8J4DGG7_9ACTN</name>
<gene>
    <name evidence="4" type="ORF">Pth03_80010</name>
</gene>
<dbReference type="AlphaFoldDB" id="A0A8J4DGG7"/>
<proteinExistence type="predicted"/>
<feature type="DNA-binding region" description="H-T-H motif" evidence="2">
    <location>
        <begin position="30"/>
        <end position="49"/>
    </location>
</feature>
<evidence type="ECO:0000259" key="3">
    <source>
        <dbReference type="PROSITE" id="PS50977"/>
    </source>
</evidence>
<dbReference type="Pfam" id="PF00440">
    <property type="entry name" value="TetR_N"/>
    <property type="match status" value="1"/>
</dbReference>
<dbReference type="GO" id="GO:0006355">
    <property type="term" value="P:regulation of DNA-templated transcription"/>
    <property type="evidence" value="ECO:0007669"/>
    <property type="project" value="UniProtKB-ARBA"/>
</dbReference>
<dbReference type="InterPro" id="IPR041467">
    <property type="entry name" value="Sco4008_C"/>
</dbReference>
<dbReference type="PRINTS" id="PR00455">
    <property type="entry name" value="HTHTETR"/>
</dbReference>
<dbReference type="RefSeq" id="WP_203949658.1">
    <property type="nucleotide sequence ID" value="NZ_BOOR01000090.1"/>
</dbReference>
<evidence type="ECO:0000313" key="5">
    <source>
        <dbReference type="Proteomes" id="UP000605992"/>
    </source>
</evidence>
<keyword evidence="5" id="KW-1185">Reference proteome</keyword>
<dbReference type="InterPro" id="IPR001647">
    <property type="entry name" value="HTH_TetR"/>
</dbReference>
<dbReference type="InterPro" id="IPR036271">
    <property type="entry name" value="Tet_transcr_reg_TetR-rel_C_sf"/>
</dbReference>
<organism evidence="4 5">
    <name type="scientific">Planotetraspora thailandica</name>
    <dbReference type="NCBI Taxonomy" id="487172"/>
    <lineage>
        <taxon>Bacteria</taxon>
        <taxon>Bacillati</taxon>
        <taxon>Actinomycetota</taxon>
        <taxon>Actinomycetes</taxon>
        <taxon>Streptosporangiales</taxon>
        <taxon>Streptosporangiaceae</taxon>
        <taxon>Planotetraspora</taxon>
    </lineage>
</organism>
<sequence>MRTRDPDGKRRQLLEAALAEFAEYGIAGARVDRLAKRAGISAGAVYSFYDGKEGLFEAVYDTIVEETVTGIPIDADNLPEYAGQLYDAGLQYPEVAQFMAWYALERGDNQSVRPIVAKSMAEKVAVIEDAQRRGVVTDRENAGEILALVLVIANMWQRQGKDVHGLVPRGQRRRVIVDAVRQLVTP</sequence>
<accession>A0A8J4DGG7</accession>
<evidence type="ECO:0000256" key="1">
    <source>
        <dbReference type="ARBA" id="ARBA00023125"/>
    </source>
</evidence>
<dbReference type="Gene3D" id="1.10.357.10">
    <property type="entry name" value="Tetracycline Repressor, domain 2"/>
    <property type="match status" value="1"/>
</dbReference>
<dbReference type="SUPFAM" id="SSF46689">
    <property type="entry name" value="Homeodomain-like"/>
    <property type="match status" value="1"/>
</dbReference>